<organism evidence="3 4">
    <name type="scientific">Shewanella intestini</name>
    <dbReference type="NCBI Taxonomy" id="2017544"/>
    <lineage>
        <taxon>Bacteria</taxon>
        <taxon>Pseudomonadati</taxon>
        <taxon>Pseudomonadota</taxon>
        <taxon>Gammaproteobacteria</taxon>
        <taxon>Alteromonadales</taxon>
        <taxon>Shewanellaceae</taxon>
        <taxon>Shewanella</taxon>
    </lineage>
</organism>
<evidence type="ECO:0000313" key="4">
    <source>
        <dbReference type="Proteomes" id="UP000811844"/>
    </source>
</evidence>
<dbReference type="InterPro" id="IPR025392">
    <property type="entry name" value="DUF4124"/>
</dbReference>
<reference evidence="3 4" key="1">
    <citation type="submission" date="2020-02" db="EMBL/GenBank/DDBJ databases">
        <title>Shewanella WXL01 sp. nov., a marine bacterium isolated from green algae in Luhuitou Fringing Reef (Northern South China Sea).</title>
        <authorList>
            <person name="Wang X."/>
        </authorList>
    </citation>
    <scope>NUCLEOTIDE SEQUENCE [LARGE SCALE GENOMIC DNA]</scope>
    <source>
        <strain evidence="3 4">MCCC 1A01895</strain>
    </source>
</reference>
<dbReference type="RefSeq" id="WP_153666177.1">
    <property type="nucleotide sequence ID" value="NZ_JAAIKR010000019.1"/>
</dbReference>
<keyword evidence="1" id="KW-0732">Signal</keyword>
<evidence type="ECO:0000313" key="3">
    <source>
        <dbReference type="EMBL" id="MBR9729431.1"/>
    </source>
</evidence>
<sequence length="146" mass="16341">MTYCRTITLTLLLAMSPLATAGVIYTWVDEQGVSHYSEQAPKGVVATKLYSENIEPGKTGYLAPKKKAETKHDMTELEKSAAIINATDKEQAKKLCDSAKHSLSVLTTYQRLTRKNEKTGETEQLTDKQKKQAIAENTERQKLFCK</sequence>
<name>A0ABS5I604_9GAMM</name>
<dbReference type="Proteomes" id="UP000811844">
    <property type="component" value="Unassembled WGS sequence"/>
</dbReference>
<accession>A0ABS5I604</accession>
<gene>
    <name evidence="3" type="ORF">G3R48_15740</name>
</gene>
<feature type="domain" description="DUF4124" evidence="2">
    <location>
        <begin position="11"/>
        <end position="54"/>
    </location>
</feature>
<dbReference type="EMBL" id="JAAIKR010000019">
    <property type="protein sequence ID" value="MBR9729431.1"/>
    <property type="molecule type" value="Genomic_DNA"/>
</dbReference>
<evidence type="ECO:0000259" key="2">
    <source>
        <dbReference type="Pfam" id="PF13511"/>
    </source>
</evidence>
<feature type="chain" id="PRO_5046464839" evidence="1">
    <location>
        <begin position="22"/>
        <end position="146"/>
    </location>
</feature>
<dbReference type="Pfam" id="PF13511">
    <property type="entry name" value="DUF4124"/>
    <property type="match status" value="1"/>
</dbReference>
<evidence type="ECO:0000256" key="1">
    <source>
        <dbReference type="SAM" id="SignalP"/>
    </source>
</evidence>
<proteinExistence type="predicted"/>
<protein>
    <submittedName>
        <fullName evidence="3">DUF4124 domain-containing protein</fullName>
    </submittedName>
</protein>
<keyword evidence="4" id="KW-1185">Reference proteome</keyword>
<feature type="signal peptide" evidence="1">
    <location>
        <begin position="1"/>
        <end position="21"/>
    </location>
</feature>
<comment type="caution">
    <text evidence="3">The sequence shown here is derived from an EMBL/GenBank/DDBJ whole genome shotgun (WGS) entry which is preliminary data.</text>
</comment>